<sequence length="681" mass="77908">MNTITKIFYNQAPVGYILSQIYMKSNRMTLSILLAVVFFGIGLSSLPHYGVNWDEPVHFGRGQAILHYFFTGKKDYADLEKFQPARRSFYQSEAYTFNFFEKKFTAADPLTVGGHPPLSGFLATISNVIFYQKLGILGDIEAYHLYGVFVSAVFIGIIFYFVHDIYGPFIAMVATISLMTYPLFLGESRFNIKDPPEACYFGITLICFYYTVVRNRPGWILFTAIFFGLGLATKLNIVFALPIMFFWAVVVGRRILPRWIFVVPLIGAVIFFVAWPMLWMDPVSRILKVFEYYTSIGTNAGFDPRYLTIFRFNTYALQWILYTTPVGTLFFSFLGIFYAVRSVKKDKNKLSLLLLLWFFVPLARVTVPNANIYGGVRQIMEYIPPMAILAGIGAGFLIKIYKNYSFLLQILILLSFVPITLKMISMYPNESVYFNPLIGGLKGAKERNIPGWGNSLGSTYRQGIRWINTYAQREAKIATLFGLRSNIALTDIRADIEFESQFRSGIMRQGEYIIGPTHEGSQEDSYLYKYLERFLEPAYQLKAQGVPILKVWKNDLAHTKEDYQNEKKIIGAPSYSQNGKTLIVDAGSLVKFTKVDIRYPPSSCLPPREGYIEYSTDGERWSREGNDLAHRPIPFWFQTEPDPGTFQFLFAAEPARYIQFVNIDPSSCLFKKPLHVTISYL</sequence>
<feature type="transmembrane region" description="Helical" evidence="8">
    <location>
        <begin position="219"/>
        <end position="247"/>
    </location>
</feature>
<feature type="transmembrane region" description="Helical" evidence="8">
    <location>
        <begin position="352"/>
        <end position="370"/>
    </location>
</feature>
<dbReference type="GO" id="GO:0005886">
    <property type="term" value="C:plasma membrane"/>
    <property type="evidence" value="ECO:0007669"/>
    <property type="project" value="UniProtKB-SubCell"/>
</dbReference>
<feature type="transmembrane region" description="Helical" evidence="8">
    <location>
        <begin position="319"/>
        <end position="340"/>
    </location>
</feature>
<comment type="caution">
    <text evidence="10">The sequence shown here is derived from an EMBL/GenBank/DDBJ whole genome shotgun (WGS) entry which is preliminary data.</text>
</comment>
<dbReference type="InterPro" id="IPR050297">
    <property type="entry name" value="LipidA_mod_glycosyltrf_83"/>
</dbReference>
<evidence type="ECO:0000256" key="1">
    <source>
        <dbReference type="ARBA" id="ARBA00004651"/>
    </source>
</evidence>
<evidence type="ECO:0000256" key="4">
    <source>
        <dbReference type="ARBA" id="ARBA00022679"/>
    </source>
</evidence>
<keyword evidence="7 8" id="KW-0472">Membrane</keyword>
<evidence type="ECO:0000256" key="2">
    <source>
        <dbReference type="ARBA" id="ARBA00022475"/>
    </source>
</evidence>
<keyword evidence="4" id="KW-0808">Transferase</keyword>
<keyword evidence="6 8" id="KW-1133">Transmembrane helix</keyword>
<keyword evidence="2" id="KW-1003">Cell membrane</keyword>
<comment type="subcellular location">
    <subcellularLocation>
        <location evidence="1">Cell membrane</location>
        <topology evidence="1">Multi-pass membrane protein</topology>
    </subcellularLocation>
</comment>
<feature type="transmembrane region" description="Helical" evidence="8">
    <location>
        <begin position="259"/>
        <end position="278"/>
    </location>
</feature>
<accession>A0A1F5ZN41</accession>
<dbReference type="PANTHER" id="PTHR33908:SF11">
    <property type="entry name" value="MEMBRANE PROTEIN"/>
    <property type="match status" value="1"/>
</dbReference>
<reference evidence="10 11" key="1">
    <citation type="journal article" date="2016" name="Nat. Commun.">
        <title>Thousands of microbial genomes shed light on interconnected biogeochemical processes in an aquifer system.</title>
        <authorList>
            <person name="Anantharaman K."/>
            <person name="Brown C.T."/>
            <person name="Hug L.A."/>
            <person name="Sharon I."/>
            <person name="Castelle C.J."/>
            <person name="Probst A.J."/>
            <person name="Thomas B.C."/>
            <person name="Singh A."/>
            <person name="Wilkins M.J."/>
            <person name="Karaoz U."/>
            <person name="Brodie E.L."/>
            <person name="Williams K.H."/>
            <person name="Hubbard S.S."/>
            <person name="Banfield J.F."/>
        </authorList>
    </citation>
    <scope>NUCLEOTIDE SEQUENCE [LARGE SCALE GENOMIC DNA]</scope>
</reference>
<organism evidence="10 11">
    <name type="scientific">Candidatus Gottesmanbacteria bacterium RIFCSPHIGHO2_01_FULL_46_14</name>
    <dbReference type="NCBI Taxonomy" id="1798380"/>
    <lineage>
        <taxon>Bacteria</taxon>
        <taxon>Candidatus Gottesmaniibacteriota</taxon>
    </lineage>
</organism>
<gene>
    <name evidence="10" type="ORF">A2875_02565</name>
</gene>
<evidence type="ECO:0000256" key="6">
    <source>
        <dbReference type="ARBA" id="ARBA00022989"/>
    </source>
</evidence>
<name>A0A1F5ZN41_9BACT</name>
<dbReference type="EMBL" id="MFJJ01000033">
    <property type="protein sequence ID" value="OGG13783.1"/>
    <property type="molecule type" value="Genomic_DNA"/>
</dbReference>
<keyword evidence="5 8" id="KW-0812">Transmembrane</keyword>
<evidence type="ECO:0000256" key="8">
    <source>
        <dbReference type="SAM" id="Phobius"/>
    </source>
</evidence>
<feature type="transmembrane region" description="Helical" evidence="8">
    <location>
        <begin position="198"/>
        <end position="213"/>
    </location>
</feature>
<feature type="transmembrane region" description="Helical" evidence="8">
    <location>
        <begin position="406"/>
        <end position="427"/>
    </location>
</feature>
<dbReference type="GO" id="GO:0016763">
    <property type="term" value="F:pentosyltransferase activity"/>
    <property type="evidence" value="ECO:0007669"/>
    <property type="project" value="TreeGrafter"/>
</dbReference>
<feature type="transmembrane region" description="Helical" evidence="8">
    <location>
        <begin position="168"/>
        <end position="186"/>
    </location>
</feature>
<protein>
    <recommendedName>
        <fullName evidence="9">Glycosyltransferase RgtA/B/C/D-like domain-containing protein</fullName>
    </recommendedName>
</protein>
<evidence type="ECO:0000256" key="5">
    <source>
        <dbReference type="ARBA" id="ARBA00022692"/>
    </source>
</evidence>
<evidence type="ECO:0000259" key="9">
    <source>
        <dbReference type="Pfam" id="PF13231"/>
    </source>
</evidence>
<dbReference type="PANTHER" id="PTHR33908">
    <property type="entry name" value="MANNOSYLTRANSFERASE YKCB-RELATED"/>
    <property type="match status" value="1"/>
</dbReference>
<dbReference type="AlphaFoldDB" id="A0A1F5ZN41"/>
<evidence type="ECO:0000256" key="3">
    <source>
        <dbReference type="ARBA" id="ARBA00022676"/>
    </source>
</evidence>
<proteinExistence type="predicted"/>
<evidence type="ECO:0000313" key="11">
    <source>
        <dbReference type="Proteomes" id="UP000177416"/>
    </source>
</evidence>
<dbReference type="Pfam" id="PF13231">
    <property type="entry name" value="PMT_2"/>
    <property type="match status" value="1"/>
</dbReference>
<dbReference type="InterPro" id="IPR008979">
    <property type="entry name" value="Galactose-bd-like_sf"/>
</dbReference>
<feature type="transmembrane region" description="Helical" evidence="8">
    <location>
        <begin position="114"/>
        <end position="131"/>
    </location>
</feature>
<feature type="transmembrane region" description="Helical" evidence="8">
    <location>
        <begin position="382"/>
        <end position="401"/>
    </location>
</feature>
<evidence type="ECO:0000256" key="7">
    <source>
        <dbReference type="ARBA" id="ARBA00023136"/>
    </source>
</evidence>
<feature type="domain" description="Glycosyltransferase RgtA/B/C/D-like" evidence="9">
    <location>
        <begin position="115"/>
        <end position="275"/>
    </location>
</feature>
<dbReference type="Gene3D" id="2.60.120.260">
    <property type="entry name" value="Galactose-binding domain-like"/>
    <property type="match status" value="1"/>
</dbReference>
<dbReference type="InterPro" id="IPR038731">
    <property type="entry name" value="RgtA/B/C-like"/>
</dbReference>
<dbReference type="Proteomes" id="UP000177416">
    <property type="component" value="Unassembled WGS sequence"/>
</dbReference>
<dbReference type="SUPFAM" id="SSF49785">
    <property type="entry name" value="Galactose-binding domain-like"/>
    <property type="match status" value="1"/>
</dbReference>
<feature type="transmembrane region" description="Helical" evidence="8">
    <location>
        <begin position="28"/>
        <end position="46"/>
    </location>
</feature>
<evidence type="ECO:0000313" key="10">
    <source>
        <dbReference type="EMBL" id="OGG13783.1"/>
    </source>
</evidence>
<feature type="transmembrane region" description="Helical" evidence="8">
    <location>
        <begin position="143"/>
        <end position="162"/>
    </location>
</feature>
<keyword evidence="3" id="KW-0328">Glycosyltransferase</keyword>
<dbReference type="GO" id="GO:0009103">
    <property type="term" value="P:lipopolysaccharide biosynthetic process"/>
    <property type="evidence" value="ECO:0007669"/>
    <property type="project" value="UniProtKB-ARBA"/>
</dbReference>